<dbReference type="AlphaFoldDB" id="A0A557NTS1"/>
<dbReference type="Pfam" id="PF06476">
    <property type="entry name" value="DUF1090"/>
    <property type="match status" value="1"/>
</dbReference>
<feature type="coiled-coil region" evidence="1">
    <location>
        <begin position="89"/>
        <end position="149"/>
    </location>
</feature>
<keyword evidence="1" id="KW-0175">Coiled coil</keyword>
<evidence type="ECO:0000313" key="3">
    <source>
        <dbReference type="EMBL" id="TVO31705.1"/>
    </source>
</evidence>
<proteinExistence type="predicted"/>
<dbReference type="EMBL" id="VMKJ01000071">
    <property type="protein sequence ID" value="TVO31705.1"/>
    <property type="molecule type" value="Genomic_DNA"/>
</dbReference>
<keyword evidence="2" id="KW-0732">Signal</keyword>
<evidence type="ECO:0000313" key="4">
    <source>
        <dbReference type="Proteomes" id="UP000319828"/>
    </source>
</evidence>
<dbReference type="Proteomes" id="UP000319828">
    <property type="component" value="Unassembled WGS sequence"/>
</dbReference>
<accession>A0A557NTS1</accession>
<evidence type="ECO:0000256" key="2">
    <source>
        <dbReference type="SAM" id="SignalP"/>
    </source>
</evidence>
<feature type="chain" id="PRO_5022240775" evidence="2">
    <location>
        <begin position="37"/>
        <end position="151"/>
    </location>
</feature>
<organism evidence="3 4">
    <name type="scientific">Vibrio algivorus</name>
    <dbReference type="NCBI Taxonomy" id="1667024"/>
    <lineage>
        <taxon>Bacteria</taxon>
        <taxon>Pseudomonadati</taxon>
        <taxon>Pseudomonadota</taxon>
        <taxon>Gammaproteobacteria</taxon>
        <taxon>Vibrionales</taxon>
        <taxon>Vibrionaceae</taxon>
        <taxon>Vibrio</taxon>
    </lineage>
</organism>
<evidence type="ECO:0000256" key="1">
    <source>
        <dbReference type="SAM" id="Coils"/>
    </source>
</evidence>
<sequence length="151" mass="17047">MSYSFFLDIYFMDNIMKRITVAMSVFAALMSFGSVAAQECSGLSGCEAKVCQIEKQIELAKQHNNSNKEAGLQKALAEVKDHCTVDGLKDDLQDDIDNVMDDLAEHQDDLAEAIQDEELDKVEKYKQKIAEDKQELEELKAELQKLYTQST</sequence>
<gene>
    <name evidence="3" type="ORF">FOF44_17795</name>
</gene>
<protein>
    <submittedName>
        <fullName evidence="3">DUF1090 domain-containing protein</fullName>
    </submittedName>
</protein>
<feature type="signal peptide" evidence="2">
    <location>
        <begin position="1"/>
        <end position="36"/>
    </location>
</feature>
<dbReference type="OrthoDB" id="5878835at2"/>
<comment type="caution">
    <text evidence="3">The sequence shown here is derived from an EMBL/GenBank/DDBJ whole genome shotgun (WGS) entry which is preliminary data.</text>
</comment>
<name>A0A557NTS1_9VIBR</name>
<dbReference type="InterPro" id="IPR009468">
    <property type="entry name" value="DUF1090"/>
</dbReference>
<reference evidence="3 4" key="1">
    <citation type="submission" date="2019-07" db="EMBL/GenBank/DDBJ databases">
        <title>The draft genome sequence of Vibrio algivorus M1486.</title>
        <authorList>
            <person name="Meng X."/>
        </authorList>
    </citation>
    <scope>NUCLEOTIDE SEQUENCE [LARGE SCALE GENOMIC DNA]</scope>
    <source>
        <strain evidence="3 4">M1486</strain>
    </source>
</reference>